<keyword evidence="5" id="KW-1185">Reference proteome</keyword>
<dbReference type="WBParaSite" id="PSAMB.scaffold710size43087.g8170.t1">
    <property type="protein sequence ID" value="PSAMB.scaffold710size43087.g8170.t1"/>
    <property type="gene ID" value="PSAMB.scaffold710size43087.g8170"/>
</dbReference>
<sequence length="113" mass="12743">MNTCCTALTVIFLILLLSGPSFAKPRLCGHRFVRVQVALCSPSREEGPCFRPLDLDDFTGLKETCCSNGCTYADLKKNCCTEDRKSSDERPERLFFQPRIEGGLYWRKGISRG</sequence>
<proteinExistence type="inferred from homology"/>
<evidence type="ECO:0000259" key="4">
    <source>
        <dbReference type="SMART" id="SM00078"/>
    </source>
</evidence>
<dbReference type="InterPro" id="IPR016179">
    <property type="entry name" value="Insulin-like"/>
</dbReference>
<protein>
    <submittedName>
        <fullName evidence="6">Insulin-like domain-containing protein</fullName>
    </submittedName>
</protein>
<evidence type="ECO:0000313" key="6">
    <source>
        <dbReference type="WBParaSite" id="PSAMB.scaffold710size43087.g8170.t1"/>
    </source>
</evidence>
<evidence type="ECO:0000313" key="5">
    <source>
        <dbReference type="Proteomes" id="UP000887566"/>
    </source>
</evidence>
<feature type="chain" id="PRO_5037663429" evidence="3">
    <location>
        <begin position="24"/>
        <end position="113"/>
    </location>
</feature>
<reference evidence="6" key="1">
    <citation type="submission" date="2022-11" db="UniProtKB">
        <authorList>
            <consortium name="WormBaseParasite"/>
        </authorList>
    </citation>
    <scope>IDENTIFICATION</scope>
</reference>
<dbReference type="SMART" id="SM00078">
    <property type="entry name" value="IlGF"/>
    <property type="match status" value="1"/>
</dbReference>
<dbReference type="GO" id="GO:0005179">
    <property type="term" value="F:hormone activity"/>
    <property type="evidence" value="ECO:0007669"/>
    <property type="project" value="InterPro"/>
</dbReference>
<comment type="similarity">
    <text evidence="1">Belongs to the insulin family.</text>
</comment>
<dbReference type="GO" id="GO:0005576">
    <property type="term" value="C:extracellular region"/>
    <property type="evidence" value="ECO:0007669"/>
    <property type="project" value="InterPro"/>
</dbReference>
<dbReference type="Proteomes" id="UP000887566">
    <property type="component" value="Unplaced"/>
</dbReference>
<dbReference type="InterPro" id="IPR022353">
    <property type="entry name" value="Insulin_CS"/>
</dbReference>
<dbReference type="PROSITE" id="PS00262">
    <property type="entry name" value="INSULIN"/>
    <property type="match status" value="1"/>
</dbReference>
<accession>A0A914XD58</accession>
<keyword evidence="2 3" id="KW-0732">Signal</keyword>
<dbReference type="SUPFAM" id="SSF56994">
    <property type="entry name" value="Insulin-like"/>
    <property type="match status" value="1"/>
</dbReference>
<dbReference type="AlphaFoldDB" id="A0A914XD58"/>
<feature type="domain" description="Insulin-like" evidence="4">
    <location>
        <begin position="25"/>
        <end position="79"/>
    </location>
</feature>
<organism evidence="5 6">
    <name type="scientific">Plectus sambesii</name>
    <dbReference type="NCBI Taxonomy" id="2011161"/>
    <lineage>
        <taxon>Eukaryota</taxon>
        <taxon>Metazoa</taxon>
        <taxon>Ecdysozoa</taxon>
        <taxon>Nematoda</taxon>
        <taxon>Chromadorea</taxon>
        <taxon>Plectida</taxon>
        <taxon>Plectina</taxon>
        <taxon>Plectoidea</taxon>
        <taxon>Plectidae</taxon>
        <taxon>Plectus</taxon>
    </lineage>
</organism>
<evidence type="ECO:0000256" key="2">
    <source>
        <dbReference type="ARBA" id="ARBA00022729"/>
    </source>
</evidence>
<evidence type="ECO:0000256" key="3">
    <source>
        <dbReference type="SAM" id="SignalP"/>
    </source>
</evidence>
<evidence type="ECO:0000256" key="1">
    <source>
        <dbReference type="ARBA" id="ARBA00009034"/>
    </source>
</evidence>
<name>A0A914XD58_9BILA</name>
<dbReference type="InterPro" id="IPR036438">
    <property type="entry name" value="Insulin-like_sf"/>
</dbReference>
<feature type="signal peptide" evidence="3">
    <location>
        <begin position="1"/>
        <end position="23"/>
    </location>
</feature>